<evidence type="ECO:0000313" key="4">
    <source>
        <dbReference type="Proteomes" id="UP001161691"/>
    </source>
</evidence>
<keyword evidence="4" id="KW-1185">Reference proteome</keyword>
<organism evidence="3 4">
    <name type="scientific">Cohnella hashimotonis</name>
    <dbReference type="NCBI Taxonomy" id="2826895"/>
    <lineage>
        <taxon>Bacteria</taxon>
        <taxon>Bacillati</taxon>
        <taxon>Bacillota</taxon>
        <taxon>Bacilli</taxon>
        <taxon>Bacillales</taxon>
        <taxon>Paenibacillaceae</taxon>
        <taxon>Cohnella</taxon>
    </lineage>
</organism>
<dbReference type="Gene3D" id="3.30.457.10">
    <property type="entry name" value="Copper amine oxidase-like, N-terminal domain"/>
    <property type="match status" value="1"/>
</dbReference>
<dbReference type="Pfam" id="PF07833">
    <property type="entry name" value="Cu_amine_oxidN1"/>
    <property type="match status" value="1"/>
</dbReference>
<sequence>MNRNRFRMAGFLLAIVLLFIMAVPASASAAQEKKISVFYNGQAITFEEAAPIMKDGRTLVPFRKLLETLGFKVEWVKEKGGVEKAIGKKNGLEIILPINGKTAVVNGQKVSLDVPAQVVKGSTMVPLRFVSENSGYAVEVANKANEVIIHINDKKKTPGNGTDDGDQTGIEPYVLKGTVVDADGHPIKGAKIYADNMLLYNSNQAGVTDEKGRYRIELSKMATTWSASGETTIELNGVSTPIDLTPDNDDPFAGNLGAIRNFTALTKTGTVVFHMADLWDPADVTLPPPEREDVELTLEPVGQISGGAGKKIVGHGKVTDNGFGIAGVPIGRYKITARLVPNGEPAKSLLVGLLDKNDFQESLVADFENIVGAYYRLEIELKLP</sequence>
<evidence type="ECO:0000259" key="2">
    <source>
        <dbReference type="Pfam" id="PF07833"/>
    </source>
</evidence>
<dbReference type="EMBL" id="JAGRPV010000001">
    <property type="protein sequence ID" value="MDI4647334.1"/>
    <property type="molecule type" value="Genomic_DNA"/>
</dbReference>
<dbReference type="InterPro" id="IPR012854">
    <property type="entry name" value="Cu_amine_oxidase-like_N"/>
</dbReference>
<reference evidence="3" key="1">
    <citation type="submission" date="2023-04" db="EMBL/GenBank/DDBJ databases">
        <title>Comparative genomic analysis of Cohnella hashimotonis sp. nov., isolated from the International Space Station.</title>
        <authorList>
            <person name="Venkateswaran K."/>
            <person name="Simpson A."/>
        </authorList>
    </citation>
    <scope>NUCLEOTIDE SEQUENCE</scope>
    <source>
        <strain evidence="3">F6_2S_P_1</strain>
    </source>
</reference>
<dbReference type="InterPro" id="IPR036582">
    <property type="entry name" value="Mao_N_sf"/>
</dbReference>
<dbReference type="SUPFAM" id="SSF49464">
    <property type="entry name" value="Carboxypeptidase regulatory domain-like"/>
    <property type="match status" value="1"/>
</dbReference>
<feature type="chain" id="PRO_5046351455" evidence="1">
    <location>
        <begin position="30"/>
        <end position="384"/>
    </location>
</feature>
<dbReference type="InterPro" id="IPR008969">
    <property type="entry name" value="CarboxyPept-like_regulatory"/>
</dbReference>
<dbReference type="Gene3D" id="2.60.40.1120">
    <property type="entry name" value="Carboxypeptidase-like, regulatory domain"/>
    <property type="match status" value="1"/>
</dbReference>
<comment type="caution">
    <text evidence="3">The sequence shown here is derived from an EMBL/GenBank/DDBJ whole genome shotgun (WGS) entry which is preliminary data.</text>
</comment>
<dbReference type="RefSeq" id="WP_282910105.1">
    <property type="nucleotide sequence ID" value="NZ_JAGRPV010000001.1"/>
</dbReference>
<protein>
    <submittedName>
        <fullName evidence="3">Stalk domain-containing protein</fullName>
    </submittedName>
</protein>
<feature type="domain" description="Copper amine oxidase-like N-terminal" evidence="2">
    <location>
        <begin position="39"/>
        <end position="149"/>
    </location>
</feature>
<accession>A0ABT6TN43</accession>
<dbReference type="Proteomes" id="UP001161691">
    <property type="component" value="Unassembled WGS sequence"/>
</dbReference>
<evidence type="ECO:0000313" key="3">
    <source>
        <dbReference type="EMBL" id="MDI4647334.1"/>
    </source>
</evidence>
<dbReference type="SUPFAM" id="SSF55383">
    <property type="entry name" value="Copper amine oxidase, domain N"/>
    <property type="match status" value="1"/>
</dbReference>
<name>A0ABT6TN43_9BACL</name>
<proteinExistence type="predicted"/>
<keyword evidence="1" id="KW-0732">Signal</keyword>
<feature type="signal peptide" evidence="1">
    <location>
        <begin position="1"/>
        <end position="29"/>
    </location>
</feature>
<gene>
    <name evidence="3" type="ORF">KB449_20325</name>
</gene>
<evidence type="ECO:0000256" key="1">
    <source>
        <dbReference type="SAM" id="SignalP"/>
    </source>
</evidence>